<comment type="similarity">
    <text evidence="2">Belongs to the DDIT4 family.</text>
</comment>
<dbReference type="PANTHER" id="PTHR12478">
    <property type="entry name" value="DNA-DAMAGE-INDUCIBLE TRANSCRIPT 4 PROTEIN DDIT4"/>
    <property type="match status" value="1"/>
</dbReference>
<reference evidence="9 10" key="1">
    <citation type="submission" date="2017-12" db="EMBL/GenBank/DDBJ databases">
        <title>Integrating genomic resources of turbot (Scophthalmus maximus) in depth evaluation of genetic and physical mapping variation across individuals.</title>
        <authorList>
            <person name="Martinez P."/>
        </authorList>
    </citation>
    <scope>NUCLEOTIDE SEQUENCE [LARGE SCALE GENOMIC DNA]</scope>
</reference>
<comment type="subcellular location">
    <subcellularLocation>
        <location evidence="1">Cytoplasm</location>
    </subcellularLocation>
</comment>
<feature type="chain" id="PRO_5016092270" description="DNA damage-inducible transcript 4-like protein" evidence="8">
    <location>
        <begin position="21"/>
        <end position="388"/>
    </location>
</feature>
<comment type="function">
    <text evidence="4">Inhibits cell growth by regulating the TOR signaling pathway upstream of the TSC1-TSC2 complex and downstream of AKT1.</text>
</comment>
<feature type="compositionally biased region" description="Low complexity" evidence="6">
    <location>
        <begin position="33"/>
        <end position="47"/>
    </location>
</feature>
<dbReference type="PANTHER" id="PTHR12478:SF17">
    <property type="entry name" value="DNA DAMAGE-INDUCIBLE TRANSCRIPT 4-LIKE PROTEIN"/>
    <property type="match status" value="1"/>
</dbReference>
<evidence type="ECO:0000256" key="1">
    <source>
        <dbReference type="ARBA" id="ARBA00004496"/>
    </source>
</evidence>
<evidence type="ECO:0000313" key="10">
    <source>
        <dbReference type="Proteomes" id="UP000246464"/>
    </source>
</evidence>
<feature type="region of interest" description="Disordered" evidence="6">
    <location>
        <begin position="19"/>
        <end position="212"/>
    </location>
</feature>
<evidence type="ECO:0000256" key="7">
    <source>
        <dbReference type="SAM" id="Phobius"/>
    </source>
</evidence>
<accession>A0A2U9BAE8</accession>
<proteinExistence type="inferred from homology"/>
<keyword evidence="3" id="KW-0963">Cytoplasm</keyword>
<dbReference type="InterPro" id="IPR038281">
    <property type="entry name" value="RTP801-like_C_sf"/>
</dbReference>
<gene>
    <name evidence="9" type="ORF">SMAX5B_004373</name>
</gene>
<evidence type="ECO:0000256" key="3">
    <source>
        <dbReference type="ARBA" id="ARBA00022490"/>
    </source>
</evidence>
<name>A0A2U9BAE8_SCOMX</name>
<protein>
    <recommendedName>
        <fullName evidence="5">DNA damage-inducible transcript 4-like protein</fullName>
    </recommendedName>
</protein>
<keyword evidence="7" id="KW-0812">Transmembrane</keyword>
<organism evidence="9 10">
    <name type="scientific">Scophthalmus maximus</name>
    <name type="common">Turbot</name>
    <name type="synonym">Psetta maxima</name>
    <dbReference type="NCBI Taxonomy" id="52904"/>
    <lineage>
        <taxon>Eukaryota</taxon>
        <taxon>Metazoa</taxon>
        <taxon>Chordata</taxon>
        <taxon>Craniata</taxon>
        <taxon>Vertebrata</taxon>
        <taxon>Euteleostomi</taxon>
        <taxon>Actinopterygii</taxon>
        <taxon>Neopterygii</taxon>
        <taxon>Teleostei</taxon>
        <taxon>Neoteleostei</taxon>
        <taxon>Acanthomorphata</taxon>
        <taxon>Carangaria</taxon>
        <taxon>Pleuronectiformes</taxon>
        <taxon>Pleuronectoidei</taxon>
        <taxon>Scophthalmidae</taxon>
        <taxon>Scophthalmus</taxon>
    </lineage>
</organism>
<keyword evidence="10" id="KW-1185">Reference proteome</keyword>
<dbReference type="Pfam" id="PF07809">
    <property type="entry name" value="RTP801_C"/>
    <property type="match status" value="1"/>
</dbReference>
<dbReference type="AlphaFoldDB" id="A0A2U9BAE8"/>
<dbReference type="Proteomes" id="UP000246464">
    <property type="component" value="Chromosome 4"/>
</dbReference>
<dbReference type="Gene3D" id="3.90.470.40">
    <property type="entry name" value="RTP801-like"/>
    <property type="match status" value="1"/>
</dbReference>
<evidence type="ECO:0000256" key="5">
    <source>
        <dbReference type="ARBA" id="ARBA00039359"/>
    </source>
</evidence>
<keyword evidence="7" id="KW-0472">Membrane</keyword>
<feature type="compositionally biased region" description="Polar residues" evidence="6">
    <location>
        <begin position="48"/>
        <end position="86"/>
    </location>
</feature>
<feature type="compositionally biased region" description="Basic and acidic residues" evidence="6">
    <location>
        <begin position="165"/>
        <end position="179"/>
    </location>
</feature>
<evidence type="ECO:0000313" key="9">
    <source>
        <dbReference type="EMBL" id="AWP00931.1"/>
    </source>
</evidence>
<feature type="compositionally biased region" description="Basic and acidic residues" evidence="6">
    <location>
        <begin position="109"/>
        <end position="120"/>
    </location>
</feature>
<feature type="transmembrane region" description="Helical" evidence="7">
    <location>
        <begin position="217"/>
        <end position="235"/>
    </location>
</feature>
<feature type="compositionally biased region" description="Basic and acidic residues" evidence="6">
    <location>
        <begin position="191"/>
        <end position="200"/>
    </location>
</feature>
<evidence type="ECO:0000256" key="2">
    <source>
        <dbReference type="ARBA" id="ARBA00010670"/>
    </source>
</evidence>
<dbReference type="GO" id="GO:0005737">
    <property type="term" value="C:cytoplasm"/>
    <property type="evidence" value="ECO:0007669"/>
    <property type="project" value="UniProtKB-SubCell"/>
</dbReference>
<evidence type="ECO:0000256" key="6">
    <source>
        <dbReference type="SAM" id="MobiDB-lite"/>
    </source>
</evidence>
<keyword evidence="7" id="KW-1133">Transmembrane helix</keyword>
<evidence type="ECO:0000256" key="4">
    <source>
        <dbReference type="ARBA" id="ARBA00037487"/>
    </source>
</evidence>
<feature type="signal peptide" evidence="8">
    <location>
        <begin position="1"/>
        <end position="20"/>
    </location>
</feature>
<feature type="compositionally biased region" description="Polar residues" evidence="6">
    <location>
        <begin position="147"/>
        <end position="164"/>
    </location>
</feature>
<dbReference type="InterPro" id="IPR012918">
    <property type="entry name" value="RTP801-like"/>
</dbReference>
<sequence>MKTTRVLLVLLLASAHVSTAVSSDQPDNTGNKTQEQGTAQTTAETTTVSRAGSNMTGGQKQEVTSEPAAKTTTGQPWSPARTTVKPTSPPASTPDHKDVTTASPAVPQTDEKALRNDTWKPRSPHTPSPSNHSETPLEPGTLEGETSHTPDSSSHSETEITQTPLERDDNRTKETKPDKGTSTQAPVIPQLKKEKAKEKGSQTGGEENEPHKSDKRLWWILLPVLLVGAAAAIVLKFKSKKLNDHTETIDTGTENASFQSRPESTKDGVMLLGVKSSGGEESVSVARNENKLREEIIYEKPSKESPPELLFKGCKRLERIVYDATVVPTFELTLVFKQDGTAWPSLRDLFMGTCFAPTFRRVLKLSPGFRLVKKKLYSSSAGTVVEEC</sequence>
<evidence type="ECO:0000256" key="8">
    <source>
        <dbReference type="SAM" id="SignalP"/>
    </source>
</evidence>
<keyword evidence="8" id="KW-0732">Signal</keyword>
<dbReference type="GO" id="GO:0009968">
    <property type="term" value="P:negative regulation of signal transduction"/>
    <property type="evidence" value="ECO:0007669"/>
    <property type="project" value="InterPro"/>
</dbReference>
<dbReference type="EMBL" id="CP026246">
    <property type="protein sequence ID" value="AWP00931.1"/>
    <property type="molecule type" value="Genomic_DNA"/>
</dbReference>